<feature type="chain" id="PRO_5045409334" evidence="1">
    <location>
        <begin position="28"/>
        <end position="692"/>
    </location>
</feature>
<dbReference type="SUPFAM" id="SSF52743">
    <property type="entry name" value="Subtilisin-like"/>
    <property type="match status" value="1"/>
</dbReference>
<evidence type="ECO:0000313" key="4">
    <source>
        <dbReference type="Proteomes" id="UP001221411"/>
    </source>
</evidence>
<dbReference type="RefSeq" id="WP_271918406.1">
    <property type="nucleotide sequence ID" value="NZ_JAQNDO010000001.1"/>
</dbReference>
<evidence type="ECO:0000256" key="1">
    <source>
        <dbReference type="SAM" id="SignalP"/>
    </source>
</evidence>
<comment type="caution">
    <text evidence="3">The sequence shown here is derived from an EMBL/GenBank/DDBJ whole genome shotgun (WGS) entry which is preliminary data.</text>
</comment>
<keyword evidence="1" id="KW-0732">Signal</keyword>
<reference evidence="3 4" key="1">
    <citation type="submission" date="2022-11" db="EMBL/GenBank/DDBJ databases">
        <title>Minimal conservation of predation-associated metabolite biosynthetic gene clusters underscores biosynthetic potential of Myxococcota including descriptions for ten novel species: Archangium lansinium sp. nov., Myxococcus landrumus sp. nov., Nannocystis bai.</title>
        <authorList>
            <person name="Ahearne A."/>
            <person name="Stevens C."/>
            <person name="Dowd S."/>
        </authorList>
    </citation>
    <scope>NUCLEOTIDE SEQUENCE [LARGE SCALE GENOMIC DNA]</scope>
    <source>
        <strain evidence="3 4">RJM3</strain>
    </source>
</reference>
<dbReference type="Pfam" id="PF00082">
    <property type="entry name" value="Peptidase_S8"/>
    <property type="match status" value="1"/>
</dbReference>
<name>A0ABT5EMM2_9BACT</name>
<gene>
    <name evidence="3" type="ORF">POL67_16955</name>
</gene>
<evidence type="ECO:0000313" key="3">
    <source>
        <dbReference type="EMBL" id="MDC0743041.1"/>
    </source>
</evidence>
<feature type="signal peptide" evidence="1">
    <location>
        <begin position="1"/>
        <end position="27"/>
    </location>
</feature>
<accession>A0ABT5EMM2</accession>
<protein>
    <submittedName>
        <fullName evidence="3">S8 family serine peptidase</fullName>
    </submittedName>
</protein>
<dbReference type="InterPro" id="IPR036852">
    <property type="entry name" value="Peptidase_S8/S53_dom_sf"/>
</dbReference>
<organism evidence="3 4">
    <name type="scientific">Polyangium mundeleinium</name>
    <dbReference type="NCBI Taxonomy" id="2995306"/>
    <lineage>
        <taxon>Bacteria</taxon>
        <taxon>Pseudomonadati</taxon>
        <taxon>Myxococcota</taxon>
        <taxon>Polyangia</taxon>
        <taxon>Polyangiales</taxon>
        <taxon>Polyangiaceae</taxon>
        <taxon>Polyangium</taxon>
    </lineage>
</organism>
<evidence type="ECO:0000259" key="2">
    <source>
        <dbReference type="Pfam" id="PF00082"/>
    </source>
</evidence>
<feature type="domain" description="Peptidase S8/S53" evidence="2">
    <location>
        <begin position="251"/>
        <end position="489"/>
    </location>
</feature>
<dbReference type="Proteomes" id="UP001221411">
    <property type="component" value="Unassembled WGS sequence"/>
</dbReference>
<dbReference type="InterPro" id="IPR000209">
    <property type="entry name" value="Peptidase_S8/S53_dom"/>
</dbReference>
<dbReference type="EMBL" id="JAQNDO010000001">
    <property type="protein sequence ID" value="MDC0743041.1"/>
    <property type="molecule type" value="Genomic_DNA"/>
</dbReference>
<keyword evidence="4" id="KW-1185">Reference proteome</keyword>
<sequence>MSRFLSSRLGLSLVVLGAVLAPGFACVPTPAPCPPAEDDAGCTGQRWISIGNPSAPCPADSLGIWAEEKLFKGPVGGPPPALARYCVYEWTGARVNGPGATQCLPYGPNGPGDDEINHLQTVVAAGAELGEDCIDTAPLGFEEDAAGWARKSLNRRAGGVDSLAPSAMDPTLPRPVRVVVADTSPDALSGGIAVGQSRHGDTVAHVARDLACPNSEAAPCAAHVTTALGLPREDLANPLVTSPAQGGFFGTEGDLAQAIERSVLSWRTEVAAGQGDPRLVINLSVGWEDDPERSNCAPEKLAQNPDLLAPPARAVLDAMRYAACHGALLLAAAGNDTGGPTPPSGLVCPARWEVISTPDAATCDALVGAKFIAAWAERWPNFPRRPASAQAYDRVVYAVGGVDYNDAPLVPPRPLARPRIAALGLLAAGWDMSSNAAVTPNTNGQPPTAPPLLTGTSVATAVASAIAAGRWAYNPAATAPEILDAIYQSGVVLQQNGSNIRADPDTCVGTNDCAVRRLSLCRALGVPCDDAAPVGAQNDPLPNPALASTLLTTLAGEFNAALVAQASFPDTLSIPSTRHPTVAASPWTFPQPNWPACPACVLAVNGPNDVVLYARPGVTMTDLTLVLVDRQGSLRSARVAATAQRNDALRIAITQQTGFSVAGTRSVWLSGTARTQSGTPVSVVQQIAVTGL</sequence>
<proteinExistence type="predicted"/>
<dbReference type="Gene3D" id="3.40.50.200">
    <property type="entry name" value="Peptidase S8/S53 domain"/>
    <property type="match status" value="1"/>
</dbReference>